<accession>A0A7S1RZ46</accession>
<sequence length="114" mass="12624">MAAAAPPQLTKDQAKECLTTAVALFEKAENKQKLSDIVAECNKVEDPMQQQMLKMTKLIPEASSMLGSELEKYGFTKDSLMMGMMQVNMLSMGDDEMQAQCKRVMSFLSGNFDA</sequence>
<protein>
    <recommendedName>
        <fullName evidence="2">Protein C10</fullName>
    </recommendedName>
</protein>
<name>A0A7S1RZ46_ALECA</name>
<reference evidence="1" key="1">
    <citation type="submission" date="2021-01" db="EMBL/GenBank/DDBJ databases">
        <authorList>
            <person name="Corre E."/>
            <person name="Pelletier E."/>
            <person name="Niang G."/>
            <person name="Scheremetjew M."/>
            <person name="Finn R."/>
            <person name="Kale V."/>
            <person name="Holt S."/>
            <person name="Cochrane G."/>
            <person name="Meng A."/>
            <person name="Brown T."/>
            <person name="Cohen L."/>
        </authorList>
    </citation>
    <scope>NUCLEOTIDE SEQUENCE</scope>
    <source>
        <strain evidence="1">OF101</strain>
    </source>
</reference>
<gene>
    <name evidence="1" type="ORF">ACAT0790_LOCUS56768</name>
</gene>
<organism evidence="1">
    <name type="scientific">Alexandrium catenella</name>
    <name type="common">Red tide dinoflagellate</name>
    <name type="synonym">Gonyaulax catenella</name>
    <dbReference type="NCBI Taxonomy" id="2925"/>
    <lineage>
        <taxon>Eukaryota</taxon>
        <taxon>Sar</taxon>
        <taxon>Alveolata</taxon>
        <taxon>Dinophyceae</taxon>
        <taxon>Gonyaulacales</taxon>
        <taxon>Pyrocystaceae</taxon>
        <taxon>Alexandrium</taxon>
    </lineage>
</organism>
<evidence type="ECO:0000313" key="1">
    <source>
        <dbReference type="EMBL" id="CAD9179996.1"/>
    </source>
</evidence>
<dbReference type="Pfam" id="PF14974">
    <property type="entry name" value="P_C10"/>
    <property type="match status" value="1"/>
</dbReference>
<proteinExistence type="predicted"/>
<dbReference type="InterPro" id="IPR026317">
    <property type="entry name" value="P_C10"/>
</dbReference>
<dbReference type="EMBL" id="HBGE01095356">
    <property type="protein sequence ID" value="CAD9179996.1"/>
    <property type="molecule type" value="Transcribed_RNA"/>
</dbReference>
<evidence type="ECO:0008006" key="2">
    <source>
        <dbReference type="Google" id="ProtNLM"/>
    </source>
</evidence>
<dbReference type="AlphaFoldDB" id="A0A7S1RZ46"/>